<dbReference type="GO" id="GO:0043937">
    <property type="term" value="P:regulation of sporulation"/>
    <property type="evidence" value="ECO:0007669"/>
    <property type="project" value="InterPro"/>
</dbReference>
<gene>
    <name evidence="1" type="ORF">GBZ86_05810</name>
</gene>
<keyword evidence="2" id="KW-1185">Reference proteome</keyword>
<organism evidence="1 2">
    <name type="scientific">Clostridium tarantellae</name>
    <dbReference type="NCBI Taxonomy" id="39493"/>
    <lineage>
        <taxon>Bacteria</taxon>
        <taxon>Bacillati</taxon>
        <taxon>Bacillota</taxon>
        <taxon>Clostridia</taxon>
        <taxon>Eubacteriales</taxon>
        <taxon>Clostridiaceae</taxon>
        <taxon>Clostridium</taxon>
    </lineage>
</organism>
<comment type="caution">
    <text evidence="1">The sequence shown here is derived from an EMBL/GenBank/DDBJ whole genome shotgun (WGS) entry which is preliminary data.</text>
</comment>
<accession>A0A6I1MLI1</accession>
<proteinExistence type="predicted"/>
<evidence type="ECO:0000313" key="2">
    <source>
        <dbReference type="Proteomes" id="UP000430345"/>
    </source>
</evidence>
<name>A0A6I1MLI1_9CLOT</name>
<evidence type="ECO:0000313" key="1">
    <source>
        <dbReference type="EMBL" id="MPQ43278.1"/>
    </source>
</evidence>
<reference evidence="1 2" key="1">
    <citation type="submission" date="2019-10" db="EMBL/GenBank/DDBJ databases">
        <title>The Genome Sequence of Clostridium tarantellae Isolated from Fish Brain.</title>
        <authorList>
            <person name="Bano L."/>
            <person name="Kiel M."/>
            <person name="Sales G."/>
            <person name="Doxey A.C."/>
            <person name="Mansfield M.J."/>
            <person name="Schiavone M."/>
            <person name="Rossetto O."/>
            <person name="Pirazzini M."/>
            <person name="Dobrindt U."/>
            <person name="Montecucco C."/>
        </authorList>
    </citation>
    <scope>NUCLEOTIDE SEQUENCE [LARGE SCALE GENOMIC DNA]</scope>
    <source>
        <strain evidence="1 2">DSM 3997</strain>
    </source>
</reference>
<dbReference type="SUPFAM" id="SSF140500">
    <property type="entry name" value="BAS1536-like"/>
    <property type="match status" value="1"/>
</dbReference>
<dbReference type="EMBL" id="WHJC01000054">
    <property type="protein sequence ID" value="MPQ43278.1"/>
    <property type="molecule type" value="Genomic_DNA"/>
</dbReference>
<protein>
    <recommendedName>
        <fullName evidence="3">Spo0E family sporulation regulatory protein-aspartic acid phosphatase</fullName>
    </recommendedName>
</protein>
<dbReference type="InterPro" id="IPR037208">
    <property type="entry name" value="Spo0E-like_sf"/>
</dbReference>
<dbReference type="AlphaFoldDB" id="A0A6I1MLI1"/>
<dbReference type="Proteomes" id="UP000430345">
    <property type="component" value="Unassembled WGS sequence"/>
</dbReference>
<dbReference type="RefSeq" id="WP_152888663.1">
    <property type="nucleotide sequence ID" value="NZ_WHJC01000054.1"/>
</dbReference>
<sequence length="72" mass="8551">MTLKSLHKKIKRRKLLLNILLTYFKPTNKFIVFLSEDLDILILKAQKIKAKKYYKNNAQKSKENDCINKKIA</sequence>
<evidence type="ECO:0008006" key="3">
    <source>
        <dbReference type="Google" id="ProtNLM"/>
    </source>
</evidence>